<feature type="transmembrane region" description="Helical" evidence="2">
    <location>
        <begin position="447"/>
        <end position="467"/>
    </location>
</feature>
<dbReference type="PANTHER" id="PTHR15572:SF0">
    <property type="entry name" value="GLUTAMINE-RICH PROTEIN-RELATED"/>
    <property type="match status" value="1"/>
</dbReference>
<accession>A0A0H4QMT5</accession>
<evidence type="ECO:0000313" key="5">
    <source>
        <dbReference type="Proteomes" id="UP000036106"/>
    </source>
</evidence>
<sequence length="520" mass="55956">MKCPNCGADIVAGQKFCNKCGFPIEKYANKSASKNNSETQTTNNAQATQPVSPVQPQPTQPAQPQQPVNAGSVNSSVKLDPTVNANQAQQPVQPQQNQQPVQPQQPVNPNQVNNGAQNFGVNNNYNAQPQNQQPNNFQNNQANQQNNFNQAQNQPNQFNQNQFAPGQNPGQNQNNFNQNFNQQNMNGQPQQPSNFQKTLSLMMPFARANAAISIGAIILLIIVAIFSYTFGAIVLIAELVGWYFLADKNKGNTTQLNQQISAKFSKKSSNNNGAPMMAADNGQTKKVRMTVIIAAAVSLLFLFVGTFSSVSLGNSDNDAASTLKEGLDDAGFSTSGTAMSFTETITHIGQGLDVAEDGSSMMGANSTSDDISGYSIGLRILEWVTILLPIVTLAFSFLKRKSSGIVRIISTALSTLILVGLGVTLIGAKSDGDSMASFGASFVGFGYSYYITLIASIVALVASIMWVRRAHRPAQMNTAQAQGNFQSQNMNQNMGQNQTVNPGMNQSTNQQPNNNNMNDF</sequence>
<dbReference type="STRING" id="1007676.ABM34_11065"/>
<dbReference type="InterPro" id="IPR052438">
    <property type="entry name" value="Chromatin_remod/trans_coact"/>
</dbReference>
<protein>
    <recommendedName>
        <fullName evidence="3">Zinc-ribbon domain-containing protein</fullName>
    </recommendedName>
</protein>
<evidence type="ECO:0000259" key="3">
    <source>
        <dbReference type="Pfam" id="PF13240"/>
    </source>
</evidence>
<feature type="transmembrane region" description="Helical" evidence="2">
    <location>
        <begin position="380"/>
        <end position="398"/>
    </location>
</feature>
<reference evidence="5" key="1">
    <citation type="submission" date="2015-07" db="EMBL/GenBank/DDBJ databases">
        <title>Lactobacillus ginsenosidimutans/EMML 3141/ whole genome sequencing.</title>
        <authorList>
            <person name="Kim M.K."/>
            <person name="Im W.-T."/>
            <person name="Srinivasan S."/>
            <person name="Lee J.-J."/>
        </authorList>
    </citation>
    <scope>NUCLEOTIDE SEQUENCE [LARGE SCALE GENOMIC DNA]</scope>
    <source>
        <strain evidence="5">EMML 3041</strain>
    </source>
</reference>
<evidence type="ECO:0000313" key="4">
    <source>
        <dbReference type="EMBL" id="AKP68018.1"/>
    </source>
</evidence>
<dbReference type="KEGG" id="lgn:ABM34_11065"/>
<dbReference type="Pfam" id="PF13240">
    <property type="entry name" value="Zn_Ribbon_1"/>
    <property type="match status" value="1"/>
</dbReference>
<keyword evidence="2" id="KW-1133">Transmembrane helix</keyword>
<dbReference type="OrthoDB" id="2291432at2"/>
<gene>
    <name evidence="4" type="ORF">ABM34_11065</name>
</gene>
<dbReference type="PANTHER" id="PTHR15572">
    <property type="entry name" value="GLIOMA TUMOR SUPPRESSOR CANDIDATE REGION GENE 1"/>
    <property type="match status" value="1"/>
</dbReference>
<dbReference type="EMBL" id="CP012034">
    <property type="protein sequence ID" value="AKP68018.1"/>
    <property type="molecule type" value="Genomic_DNA"/>
</dbReference>
<feature type="transmembrane region" description="Helical" evidence="2">
    <location>
        <begin position="405"/>
        <end position="427"/>
    </location>
</feature>
<dbReference type="InterPro" id="IPR026870">
    <property type="entry name" value="Zinc_ribbon_dom"/>
</dbReference>
<keyword evidence="2" id="KW-0472">Membrane</keyword>
<dbReference type="GO" id="GO:0045893">
    <property type="term" value="P:positive regulation of DNA-templated transcription"/>
    <property type="evidence" value="ECO:0007669"/>
    <property type="project" value="TreeGrafter"/>
</dbReference>
<dbReference type="RefSeq" id="WP_048705754.1">
    <property type="nucleotide sequence ID" value="NZ_CP012034.1"/>
</dbReference>
<dbReference type="Proteomes" id="UP000036106">
    <property type="component" value="Chromosome"/>
</dbReference>
<organism evidence="4 5">
    <name type="scientific">Companilactobacillus ginsenosidimutans</name>
    <dbReference type="NCBI Taxonomy" id="1007676"/>
    <lineage>
        <taxon>Bacteria</taxon>
        <taxon>Bacillati</taxon>
        <taxon>Bacillota</taxon>
        <taxon>Bacilli</taxon>
        <taxon>Lactobacillales</taxon>
        <taxon>Lactobacillaceae</taxon>
        <taxon>Companilactobacillus</taxon>
    </lineage>
</organism>
<feature type="region of interest" description="Disordered" evidence="1">
    <location>
        <begin position="31"/>
        <end position="194"/>
    </location>
</feature>
<feature type="compositionally biased region" description="Low complexity" evidence="1">
    <location>
        <begin position="505"/>
        <end position="520"/>
    </location>
</feature>
<dbReference type="PATRIC" id="fig|1007676.4.peg.2240"/>
<evidence type="ECO:0000256" key="1">
    <source>
        <dbReference type="SAM" id="MobiDB-lite"/>
    </source>
</evidence>
<feature type="region of interest" description="Disordered" evidence="1">
    <location>
        <begin position="488"/>
        <end position="520"/>
    </location>
</feature>
<proteinExistence type="predicted"/>
<feature type="compositionally biased region" description="Low complexity" evidence="1">
    <location>
        <begin position="83"/>
        <end position="191"/>
    </location>
</feature>
<keyword evidence="5" id="KW-1185">Reference proteome</keyword>
<feature type="transmembrane region" description="Helical" evidence="2">
    <location>
        <begin position="212"/>
        <end position="245"/>
    </location>
</feature>
<feature type="compositionally biased region" description="Low complexity" evidence="1">
    <location>
        <begin position="39"/>
        <end position="52"/>
    </location>
</feature>
<feature type="compositionally biased region" description="Low complexity" evidence="1">
    <location>
        <begin position="488"/>
        <end position="498"/>
    </location>
</feature>
<dbReference type="AlphaFoldDB" id="A0A0H4QMT5"/>
<name>A0A0H4QMT5_9LACO</name>
<feature type="domain" description="Zinc-ribbon" evidence="3">
    <location>
        <begin position="2"/>
        <end position="24"/>
    </location>
</feature>
<keyword evidence="2" id="KW-0812">Transmembrane</keyword>
<evidence type="ECO:0000256" key="2">
    <source>
        <dbReference type="SAM" id="Phobius"/>
    </source>
</evidence>
<feature type="transmembrane region" description="Helical" evidence="2">
    <location>
        <begin position="291"/>
        <end position="312"/>
    </location>
</feature>